<evidence type="ECO:0000313" key="2">
    <source>
        <dbReference type="Proteomes" id="UP000036471"/>
    </source>
</evidence>
<accession>A0ABR5H0L6</accession>
<dbReference type="EMBL" id="JTHG01000239">
    <property type="protein sequence ID" value="KMO16467.1"/>
    <property type="molecule type" value="Genomic_DNA"/>
</dbReference>
<organism evidence="1 2">
    <name type="scientific">Methylobacterium indicum</name>
    <dbReference type="NCBI Taxonomy" id="1775910"/>
    <lineage>
        <taxon>Bacteria</taxon>
        <taxon>Pseudomonadati</taxon>
        <taxon>Pseudomonadota</taxon>
        <taxon>Alphaproteobacteria</taxon>
        <taxon>Hyphomicrobiales</taxon>
        <taxon>Methylobacteriaceae</taxon>
        <taxon>Methylobacterium</taxon>
    </lineage>
</organism>
<gene>
    <name evidence="1" type="ORF">QR79_22925</name>
</gene>
<keyword evidence="2" id="KW-1185">Reference proteome</keyword>
<reference evidence="1 2" key="1">
    <citation type="submission" date="2014-11" db="EMBL/GenBank/DDBJ databases">
        <title>Comparative genomics of Methylobacterium species.</title>
        <authorList>
            <person name="Chaudhry V."/>
            <person name="Patil P.B."/>
        </authorList>
    </citation>
    <scope>NUCLEOTIDE SEQUENCE [LARGE SCALE GENOMIC DNA]</scope>
    <source>
        <strain evidence="1 2">SE3.6</strain>
    </source>
</reference>
<proteinExistence type="predicted"/>
<protein>
    <recommendedName>
        <fullName evidence="3">Glutamyl-tRNA reductase</fullName>
    </recommendedName>
</protein>
<name>A0ABR5H0L6_9HYPH</name>
<evidence type="ECO:0000313" key="1">
    <source>
        <dbReference type="EMBL" id="KMO16467.1"/>
    </source>
</evidence>
<evidence type="ECO:0008006" key="3">
    <source>
        <dbReference type="Google" id="ProtNLM"/>
    </source>
</evidence>
<comment type="caution">
    <text evidence="1">The sequence shown here is derived from an EMBL/GenBank/DDBJ whole genome shotgun (WGS) entry which is preliminary data.</text>
</comment>
<sequence>MPIMQEAAVVIAIVATAALAARELVRMTAEARRRARLIDGARADLSRCLAVTERALADERVPALLKAVLSNQAAALGDPAIGRARVAAFSRMPGREDGADRDDPIDLSLDRLAAIDAGLAFDCRAALTQGLMALLLLHADTGALDRATRDVVRRRHGLPARLDVLFGDAKASPGGPMPAPV</sequence>
<dbReference type="Proteomes" id="UP000036471">
    <property type="component" value="Unassembled WGS sequence"/>
</dbReference>